<sequence>MTTTTDTTDTTLRSNPTARTHEVTNQAPPLVGHDVADDAVLLEGLRREGAGWYADDLHRIGRLAGSEQVQRWAEEANRHEPELRTHDRYGNRIDEVEFHPSYHALMEVAIGEGLGGAPWADDRPGAHVARAAGFMVWSSAEQGHGCPVSMTYAAVPALRSAPELAAVYEPLLTSRTYDPGLRAPAGKRGLLAGMGMTEKQGGTDVRANTTVATEQQDGTWRLRGHKWFTSAPMNDLFLVLAQTPGGTSRAEGHEGGLSCFLVPRVLPDGSRNTFRIQRLKDKLGNRSNASSEPEFDDTVAWLVGPQGHGVRTIIDMVTMTRLDCVLGSASGIRAALAQAAHHVRHRSVFGTKLIDQPLMRNVIADLGLESEAATTLALRIAGAADRAQRGDAQERAFLRMATAVGKYWVCKRQPAAVAEALECLGGNGYDEASGMPRLYREAPLNGLWEGSGNVNALDVLRALTREPESLAAFGAEIEAAAGGDARIDEAWRRLRGELVLTEDAPLRARRLVERMALVLQGSLLVRHAPAAVADAFCASRLAGDQGLAFGTLPPTADLASVIARVPGAAG</sequence>
<name>A0ABY3WHP9_9ACTN</name>
<dbReference type="SUPFAM" id="SSF56645">
    <property type="entry name" value="Acyl-CoA dehydrogenase NM domain-like"/>
    <property type="match status" value="1"/>
</dbReference>
<dbReference type="InterPro" id="IPR009100">
    <property type="entry name" value="AcylCoA_DH/oxidase_NM_dom_sf"/>
</dbReference>
<reference evidence="9 10" key="1">
    <citation type="submission" date="2021-03" db="EMBL/GenBank/DDBJ databases">
        <title>Complete genome of Streptomyces formicae strain 1H-GS9 (DSM 100524).</title>
        <authorList>
            <person name="Atanasov K.E."/>
            <person name="Altabella T."/>
            <person name="Ferrer A."/>
        </authorList>
    </citation>
    <scope>NUCLEOTIDE SEQUENCE [LARGE SCALE GENOMIC DNA]</scope>
    <source>
        <strain evidence="9 10">1H-GS9</strain>
    </source>
</reference>
<dbReference type="Proteomes" id="UP000828924">
    <property type="component" value="Chromosome"/>
</dbReference>
<keyword evidence="2 4" id="KW-0285">Flavoprotein</keyword>
<dbReference type="InterPro" id="IPR036250">
    <property type="entry name" value="AcylCo_DH-like_C"/>
</dbReference>
<dbReference type="PANTHER" id="PTHR42707:SF3">
    <property type="entry name" value="ACYL-COA DEHYDROGENASE AIDB-RELATED"/>
    <property type="match status" value="1"/>
</dbReference>
<dbReference type="PANTHER" id="PTHR42707">
    <property type="entry name" value="ACYL-COA DEHYDROGENASE"/>
    <property type="match status" value="1"/>
</dbReference>
<comment type="cofactor">
    <cofactor evidence="4">
        <name>FAD</name>
        <dbReference type="ChEBI" id="CHEBI:57692"/>
    </cofactor>
</comment>
<proteinExistence type="inferred from homology"/>
<evidence type="ECO:0000259" key="8">
    <source>
        <dbReference type="Pfam" id="PF18158"/>
    </source>
</evidence>
<feature type="compositionally biased region" description="Low complexity" evidence="5">
    <location>
        <begin position="1"/>
        <end position="11"/>
    </location>
</feature>
<dbReference type="SUPFAM" id="SSF47203">
    <property type="entry name" value="Acyl-CoA dehydrogenase C-terminal domain-like"/>
    <property type="match status" value="1"/>
</dbReference>
<feature type="domain" description="Acyl-CoA oxidase/dehydrogenase middle" evidence="7">
    <location>
        <begin position="194"/>
        <end position="297"/>
    </location>
</feature>
<keyword evidence="4" id="KW-0560">Oxidoreductase</keyword>
<evidence type="ECO:0000256" key="1">
    <source>
        <dbReference type="ARBA" id="ARBA00009347"/>
    </source>
</evidence>
<dbReference type="RefSeq" id="WP_242330716.1">
    <property type="nucleotide sequence ID" value="NZ_CP071872.1"/>
</dbReference>
<feature type="region of interest" description="Disordered" evidence="5">
    <location>
        <begin position="1"/>
        <end position="30"/>
    </location>
</feature>
<feature type="domain" description="Acyl-CoA dehydrogenase/oxidase C-terminal" evidence="6">
    <location>
        <begin position="307"/>
        <end position="463"/>
    </location>
</feature>
<evidence type="ECO:0000256" key="5">
    <source>
        <dbReference type="SAM" id="MobiDB-lite"/>
    </source>
</evidence>
<evidence type="ECO:0000256" key="3">
    <source>
        <dbReference type="ARBA" id="ARBA00022827"/>
    </source>
</evidence>
<dbReference type="Gene3D" id="6.10.250.600">
    <property type="match status" value="1"/>
</dbReference>
<evidence type="ECO:0000313" key="10">
    <source>
        <dbReference type="Proteomes" id="UP000828924"/>
    </source>
</evidence>
<gene>
    <name evidence="9" type="ORF">J4032_11730</name>
</gene>
<evidence type="ECO:0000313" key="9">
    <source>
        <dbReference type="EMBL" id="UNM12119.1"/>
    </source>
</evidence>
<keyword evidence="10" id="KW-1185">Reference proteome</keyword>
<comment type="similarity">
    <text evidence="1 4">Belongs to the acyl-CoA dehydrogenase family.</text>
</comment>
<dbReference type="Pfam" id="PF18158">
    <property type="entry name" value="AidB_N"/>
    <property type="match status" value="1"/>
</dbReference>
<evidence type="ECO:0000259" key="7">
    <source>
        <dbReference type="Pfam" id="PF02770"/>
    </source>
</evidence>
<dbReference type="EMBL" id="CP071872">
    <property type="protein sequence ID" value="UNM12119.1"/>
    <property type="molecule type" value="Genomic_DNA"/>
</dbReference>
<dbReference type="InterPro" id="IPR052904">
    <property type="entry name" value="Acyl-CoA_dehydrogenase-like"/>
</dbReference>
<dbReference type="InterPro" id="IPR041504">
    <property type="entry name" value="AidB_N"/>
</dbReference>
<feature type="domain" description="Adaptive response protein AidB N-terminal" evidence="8">
    <location>
        <begin position="25"/>
        <end position="179"/>
    </location>
</feature>
<dbReference type="Gene3D" id="1.20.140.10">
    <property type="entry name" value="Butyryl-CoA Dehydrogenase, subunit A, domain 3"/>
    <property type="match status" value="1"/>
</dbReference>
<protein>
    <submittedName>
        <fullName evidence="9">Acyl-CoA dehydrogenase family protein</fullName>
    </submittedName>
</protein>
<evidence type="ECO:0000259" key="6">
    <source>
        <dbReference type="Pfam" id="PF00441"/>
    </source>
</evidence>
<dbReference type="Pfam" id="PF00441">
    <property type="entry name" value="Acyl-CoA_dh_1"/>
    <property type="match status" value="1"/>
</dbReference>
<feature type="compositionally biased region" description="Polar residues" evidence="5">
    <location>
        <begin position="12"/>
        <end position="27"/>
    </location>
</feature>
<accession>A0ABY3WHP9</accession>
<dbReference type="InterPro" id="IPR009075">
    <property type="entry name" value="AcylCo_DH/oxidase_C"/>
</dbReference>
<evidence type="ECO:0000256" key="4">
    <source>
        <dbReference type="RuleBase" id="RU362125"/>
    </source>
</evidence>
<dbReference type="Pfam" id="PF02770">
    <property type="entry name" value="Acyl-CoA_dh_M"/>
    <property type="match status" value="1"/>
</dbReference>
<dbReference type="Gene3D" id="2.40.110.20">
    <property type="match status" value="1"/>
</dbReference>
<dbReference type="InterPro" id="IPR006091">
    <property type="entry name" value="Acyl-CoA_Oxase/DH_mid-dom"/>
</dbReference>
<keyword evidence="3 4" id="KW-0274">FAD</keyword>
<evidence type="ECO:0000256" key="2">
    <source>
        <dbReference type="ARBA" id="ARBA00022630"/>
    </source>
</evidence>
<organism evidence="9 10">
    <name type="scientific">Streptomyces formicae</name>
    <dbReference type="NCBI Taxonomy" id="1616117"/>
    <lineage>
        <taxon>Bacteria</taxon>
        <taxon>Bacillati</taxon>
        <taxon>Actinomycetota</taxon>
        <taxon>Actinomycetes</taxon>
        <taxon>Kitasatosporales</taxon>
        <taxon>Streptomycetaceae</taxon>
        <taxon>Streptomyces</taxon>
    </lineage>
</organism>